<dbReference type="RefSeq" id="WP_121390448.1">
    <property type="nucleotide sequence ID" value="NZ_RCDD01000001.1"/>
</dbReference>
<organism evidence="5 6">
    <name type="scientific">Actinokineospora cianjurensis</name>
    <dbReference type="NCBI Taxonomy" id="585224"/>
    <lineage>
        <taxon>Bacteria</taxon>
        <taxon>Bacillati</taxon>
        <taxon>Actinomycetota</taxon>
        <taxon>Actinomycetes</taxon>
        <taxon>Pseudonocardiales</taxon>
        <taxon>Pseudonocardiaceae</taxon>
        <taxon>Actinokineospora</taxon>
    </lineage>
</organism>
<evidence type="ECO:0000313" key="6">
    <source>
        <dbReference type="Proteomes" id="UP000282454"/>
    </source>
</evidence>
<dbReference type="InterPro" id="IPR003347">
    <property type="entry name" value="JmjC_dom"/>
</dbReference>
<protein>
    <submittedName>
        <fullName evidence="5">Cupin superfamily protein</fullName>
    </submittedName>
</protein>
<evidence type="ECO:0000313" key="5">
    <source>
        <dbReference type="EMBL" id="RLK61875.1"/>
    </source>
</evidence>
<proteinExistence type="predicted"/>
<dbReference type="PANTHER" id="PTHR13096:SF9">
    <property type="entry name" value="BIFUNCTIONAL LYSINE-SPECIFIC DEMETHYLASE AND HISTIDYL-HYDROXYLASE"/>
    <property type="match status" value="1"/>
</dbReference>
<dbReference type="InterPro" id="IPR039994">
    <property type="entry name" value="NO66-like"/>
</dbReference>
<dbReference type="EMBL" id="RCDD01000001">
    <property type="protein sequence ID" value="RLK61875.1"/>
    <property type="molecule type" value="Genomic_DNA"/>
</dbReference>
<keyword evidence="6" id="KW-1185">Reference proteome</keyword>
<dbReference type="SMART" id="SM00558">
    <property type="entry name" value="JmjC"/>
    <property type="match status" value="1"/>
</dbReference>
<reference evidence="5 6" key="1">
    <citation type="submission" date="2018-10" db="EMBL/GenBank/DDBJ databases">
        <title>Genomic Encyclopedia of Archaeal and Bacterial Type Strains, Phase II (KMG-II): from individual species to whole genera.</title>
        <authorList>
            <person name="Goeker M."/>
        </authorList>
    </citation>
    <scope>NUCLEOTIDE SEQUENCE [LARGE SCALE GENOMIC DNA]</scope>
    <source>
        <strain evidence="5 6">DSM 45657</strain>
    </source>
</reference>
<keyword evidence="2" id="KW-0479">Metal-binding</keyword>
<dbReference type="OrthoDB" id="9764016at2"/>
<dbReference type="Proteomes" id="UP000282454">
    <property type="component" value="Unassembled WGS sequence"/>
</dbReference>
<comment type="caution">
    <text evidence="5">The sequence shown here is derived from an EMBL/GenBank/DDBJ whole genome shotgun (WGS) entry which is preliminary data.</text>
</comment>
<dbReference type="GO" id="GO:0032453">
    <property type="term" value="F:histone H3K4 demethylase activity"/>
    <property type="evidence" value="ECO:0007669"/>
    <property type="project" value="TreeGrafter"/>
</dbReference>
<gene>
    <name evidence="5" type="ORF">CLV68_2419</name>
</gene>
<dbReference type="Pfam" id="PF08007">
    <property type="entry name" value="JmjC_2"/>
    <property type="match status" value="1"/>
</dbReference>
<name>A0A421BBX5_9PSEU</name>
<keyword evidence="3" id="KW-0408">Iron</keyword>
<dbReference type="GO" id="GO:0051864">
    <property type="term" value="F:histone H3K36 demethylase activity"/>
    <property type="evidence" value="ECO:0007669"/>
    <property type="project" value="TreeGrafter"/>
</dbReference>
<evidence type="ECO:0000256" key="2">
    <source>
        <dbReference type="ARBA" id="ARBA00022723"/>
    </source>
</evidence>
<dbReference type="PROSITE" id="PS51184">
    <property type="entry name" value="JMJC"/>
    <property type="match status" value="1"/>
</dbReference>
<dbReference type="AlphaFoldDB" id="A0A421BBX5"/>
<dbReference type="GO" id="GO:0046872">
    <property type="term" value="F:metal ion binding"/>
    <property type="evidence" value="ECO:0007669"/>
    <property type="project" value="UniProtKB-KW"/>
</dbReference>
<comment type="cofactor">
    <cofactor evidence="1">
        <name>Fe(2+)</name>
        <dbReference type="ChEBI" id="CHEBI:29033"/>
    </cofactor>
</comment>
<evidence type="ECO:0000256" key="1">
    <source>
        <dbReference type="ARBA" id="ARBA00001954"/>
    </source>
</evidence>
<feature type="domain" description="JmjC" evidence="4">
    <location>
        <begin position="100"/>
        <end position="249"/>
    </location>
</feature>
<dbReference type="SUPFAM" id="SSF51197">
    <property type="entry name" value="Clavaminate synthase-like"/>
    <property type="match status" value="1"/>
</dbReference>
<dbReference type="PANTHER" id="PTHR13096">
    <property type="entry name" value="MINA53 MYC INDUCED NUCLEAR ANTIGEN"/>
    <property type="match status" value="1"/>
</dbReference>
<dbReference type="Gene3D" id="2.60.120.650">
    <property type="entry name" value="Cupin"/>
    <property type="match status" value="1"/>
</dbReference>
<evidence type="ECO:0000259" key="4">
    <source>
        <dbReference type="PROSITE" id="PS51184"/>
    </source>
</evidence>
<accession>A0A421BBX5</accession>
<sequence>MALARCTTLSTMAFRAGVQHRRHLHTTAAELPGGFGDLFSAAVLENLLADGGLRTTSARLVRAGKESALIDAGHADPGDRPGSAPFLSTEAVRAGLASGHTLVLRALHRYHPPLRRFTQALSADVGHPVRVNAFVTPPHSQGVDLHFDVQDVIVLQIAGEKHWELRAQPLAHPLPSQAWFDVSASRRAELAAASTPLDELTLRPGDTLYFPRGTMHSPRTTDELSIHLTFAIPQITRHDLLTELVAVAGPGDEWLRESVSLAELEDDDQVARAALRDLAQRLAAAAESANPADLLWAIRSRAFAEMPAEPVPVLPPATPPQALRVREGVRFRVVDDGDSLALHGSGKRVRLPVEVRGALDELRDTGTLDRGRWDEELTPPGAEQLVRVLTDIGLLTTGPVAR</sequence>
<evidence type="ECO:0000256" key="3">
    <source>
        <dbReference type="ARBA" id="ARBA00023004"/>
    </source>
</evidence>